<evidence type="ECO:0000256" key="2">
    <source>
        <dbReference type="ARBA" id="ARBA00022723"/>
    </source>
</evidence>
<dbReference type="GO" id="GO:0046872">
    <property type="term" value="F:metal ion binding"/>
    <property type="evidence" value="ECO:0007669"/>
    <property type="project" value="UniProtKB-KW"/>
</dbReference>
<feature type="compositionally biased region" description="Basic and acidic residues" evidence="5">
    <location>
        <begin position="777"/>
        <end position="792"/>
    </location>
</feature>
<dbReference type="GO" id="GO:0004190">
    <property type="term" value="F:aspartic-type endopeptidase activity"/>
    <property type="evidence" value="ECO:0007669"/>
    <property type="project" value="UniProtKB-KW"/>
</dbReference>
<dbReference type="Pfam" id="PF13976">
    <property type="entry name" value="gag_pre-integrs"/>
    <property type="match status" value="1"/>
</dbReference>
<dbReference type="InterPro" id="IPR036397">
    <property type="entry name" value="RNaseH_sf"/>
</dbReference>
<dbReference type="AlphaFoldDB" id="A0A438CHE4"/>
<dbReference type="GO" id="GO:0003676">
    <property type="term" value="F:nucleic acid binding"/>
    <property type="evidence" value="ECO:0007669"/>
    <property type="project" value="InterPro"/>
</dbReference>
<evidence type="ECO:0000313" key="7">
    <source>
        <dbReference type="EMBL" id="RVW22638.1"/>
    </source>
</evidence>
<dbReference type="InterPro" id="IPR057670">
    <property type="entry name" value="SH3_retrovirus"/>
</dbReference>
<dbReference type="SUPFAM" id="SSF56672">
    <property type="entry name" value="DNA/RNA polymerases"/>
    <property type="match status" value="1"/>
</dbReference>
<dbReference type="PROSITE" id="PS50994">
    <property type="entry name" value="INTEGRASE"/>
    <property type="match status" value="1"/>
</dbReference>
<dbReference type="PANTHER" id="PTHR42648:SF28">
    <property type="entry name" value="TRANSPOSON-ENCODED PROTEIN WITH RIBONUCLEASE H-LIKE AND RETROVIRUS ZINC FINGER-LIKE DOMAINS"/>
    <property type="match status" value="1"/>
</dbReference>
<dbReference type="GO" id="GO:0006508">
    <property type="term" value="P:proteolysis"/>
    <property type="evidence" value="ECO:0007669"/>
    <property type="project" value="UniProtKB-KW"/>
</dbReference>
<evidence type="ECO:0000256" key="1">
    <source>
        <dbReference type="ARBA" id="ARBA00022670"/>
    </source>
</evidence>
<evidence type="ECO:0000256" key="4">
    <source>
        <dbReference type="ARBA" id="ARBA00022801"/>
    </source>
</evidence>
<gene>
    <name evidence="7" type="primary">POLX_3271</name>
    <name evidence="7" type="ORF">CK203_102048</name>
</gene>
<protein>
    <submittedName>
        <fullName evidence="7">Retrovirus-related Pol polyprotein from transposon TNT 1-94</fullName>
    </submittedName>
</protein>
<name>A0A438CHE4_VITVI</name>
<keyword evidence="2" id="KW-0479">Metal-binding</keyword>
<dbReference type="InterPro" id="IPR039537">
    <property type="entry name" value="Retrotran_Ty1/copia-like"/>
</dbReference>
<dbReference type="CDD" id="cd09272">
    <property type="entry name" value="RNase_HI_RT_Ty1"/>
    <property type="match status" value="1"/>
</dbReference>
<organism evidence="7 8">
    <name type="scientific">Vitis vinifera</name>
    <name type="common">Grape</name>
    <dbReference type="NCBI Taxonomy" id="29760"/>
    <lineage>
        <taxon>Eukaryota</taxon>
        <taxon>Viridiplantae</taxon>
        <taxon>Streptophyta</taxon>
        <taxon>Embryophyta</taxon>
        <taxon>Tracheophyta</taxon>
        <taxon>Spermatophyta</taxon>
        <taxon>Magnoliopsida</taxon>
        <taxon>eudicotyledons</taxon>
        <taxon>Gunneridae</taxon>
        <taxon>Pentapetalae</taxon>
        <taxon>rosids</taxon>
        <taxon>Vitales</taxon>
        <taxon>Vitaceae</taxon>
        <taxon>Viteae</taxon>
        <taxon>Vitis</taxon>
    </lineage>
</organism>
<dbReference type="Pfam" id="PF22936">
    <property type="entry name" value="Pol_BBD"/>
    <property type="match status" value="1"/>
</dbReference>
<dbReference type="SUPFAM" id="SSF53098">
    <property type="entry name" value="Ribonuclease H-like"/>
    <property type="match status" value="1"/>
</dbReference>
<evidence type="ECO:0000256" key="3">
    <source>
        <dbReference type="ARBA" id="ARBA00022750"/>
    </source>
</evidence>
<comment type="caution">
    <text evidence="7">The sequence shown here is derived from an EMBL/GenBank/DDBJ whole genome shotgun (WGS) entry which is preliminary data.</text>
</comment>
<dbReference type="InterPro" id="IPR001584">
    <property type="entry name" value="Integrase_cat-core"/>
</dbReference>
<evidence type="ECO:0000259" key="6">
    <source>
        <dbReference type="PROSITE" id="PS50994"/>
    </source>
</evidence>
<accession>A0A438CHE4</accession>
<dbReference type="Pfam" id="PF07727">
    <property type="entry name" value="RVT_2"/>
    <property type="match status" value="1"/>
</dbReference>
<dbReference type="Gene3D" id="3.30.420.10">
    <property type="entry name" value="Ribonuclease H-like superfamily/Ribonuclease H"/>
    <property type="match status" value="1"/>
</dbReference>
<proteinExistence type="predicted"/>
<dbReference type="Proteomes" id="UP000288805">
    <property type="component" value="Unassembled WGS sequence"/>
</dbReference>
<keyword evidence="4" id="KW-0378">Hydrolase</keyword>
<dbReference type="InterPro" id="IPR054722">
    <property type="entry name" value="PolX-like_BBD"/>
</dbReference>
<dbReference type="InterPro" id="IPR025724">
    <property type="entry name" value="GAG-pre-integrase_dom"/>
</dbReference>
<evidence type="ECO:0000313" key="8">
    <source>
        <dbReference type="Proteomes" id="UP000288805"/>
    </source>
</evidence>
<dbReference type="InterPro" id="IPR013103">
    <property type="entry name" value="RVT_2"/>
</dbReference>
<dbReference type="InterPro" id="IPR043502">
    <property type="entry name" value="DNA/RNA_pol_sf"/>
</dbReference>
<evidence type="ECO:0000256" key="5">
    <source>
        <dbReference type="SAM" id="MobiDB-lite"/>
    </source>
</evidence>
<dbReference type="EMBL" id="QGNW01002225">
    <property type="protein sequence ID" value="RVW22638.1"/>
    <property type="molecule type" value="Genomic_DNA"/>
</dbReference>
<reference evidence="7 8" key="1">
    <citation type="journal article" date="2018" name="PLoS Genet.">
        <title>Population sequencing reveals clonal diversity and ancestral inbreeding in the grapevine cultivar Chardonnay.</title>
        <authorList>
            <person name="Roach M.J."/>
            <person name="Johnson D.L."/>
            <person name="Bohlmann J."/>
            <person name="van Vuuren H.J."/>
            <person name="Jones S.J."/>
            <person name="Pretorius I.S."/>
            <person name="Schmidt S.A."/>
            <person name="Borneman A.R."/>
        </authorList>
    </citation>
    <scope>NUCLEOTIDE SEQUENCE [LARGE SCALE GENOMIC DNA]</scope>
    <source>
        <strain evidence="8">cv. Chardonnay</strain>
        <tissue evidence="7">Leaf</tissue>
    </source>
</reference>
<dbReference type="GO" id="GO:0015074">
    <property type="term" value="P:DNA integration"/>
    <property type="evidence" value="ECO:0007669"/>
    <property type="project" value="InterPro"/>
</dbReference>
<dbReference type="InterPro" id="IPR012337">
    <property type="entry name" value="RNaseH-like_sf"/>
</dbReference>
<feature type="region of interest" description="Disordered" evidence="5">
    <location>
        <begin position="770"/>
        <end position="792"/>
    </location>
</feature>
<sequence length="985" mass="111383">MRCLFPLPILVYQTPPKKKNEDNSANAVTEEVQDALLLAVDSPLDDWVLDSGASFDTTPHREIIQNYVAGDFGKVYLADGSALDVVGLGDVRISLPNGFVWLLEKVRHIPDLMRNLISVGQLDDEGHAILFVGGTWKVTKGARVLARGKKTDTLYMTSCPRDTIAVADASTDTSLWHRRLGHMSEKGMKMLLSKGKLPELKSIDFDMCESCILGKQKKKVWVYFLKNKSDVFVTFKKWKAMVETETGLKVKCLRSDNGGEYIDGGFSEYCAAQGIRMEKTIPGTPQQNGVAECMNRTLNERARSMRLHAGLPKTFWADAVSTAAYLINRGPSVPMEFRLPEEVWSGKEVKFSHLKVFGCVSYVHIDSDARSKLDAKSKICFFIGYGDEKFGYRFWDEQNRKIIRSRNVIFNEQVMYKDRSTVTSDVTEIDQKKSEFVNLDELTESTVQKGGEKDKENVNSQVDLSTPVAEVRRSSRNIRPPQRYSPVLNYLLLTDGGEPECYDEALQDENSSKWELAMKDEMDSLLGNQTWELTELPVGKKALHNKWVYRIKNEHDGSKRYKARLVVKGFQQKEGIDYTEIFSPVVKMSTIRLVLGMVAAENLHLEQLDVKTAFLHGDLEEDLYMIQPEGFIVQGQENLVCKPRKSLYGLKQAPRQWYKKFDNFMHRIGFKRCEADHCCYVKSFDNSYIILLLYVDDMLIVGFDIEKINNLKKQLSKQFAMKDLGAAKQILGMRIIRDKANGTLKLSQSEYVKKVLSRFNMNEAKPVSTPLGSHFKLSKEQSPKTEEERDHMSKVPYASAIGSLMYAMVCTRPDIAHAVGVVSRFMSRPGKQHWKAVKWILRYLKGSLDTCLCFTGASLKLQGYVDADFAGDIDSRKSTTGFVFTLGGTAISWTSNLQKIVTLSTTEAEYVAATEAGKEMIWLHGFLDELVETYTNKYHFIRYLVEDKLVILEKICGSKNPADMLTKGVTIEKLKLCAASIGLLA</sequence>
<keyword evidence="1" id="KW-0645">Protease</keyword>
<dbReference type="Pfam" id="PF25597">
    <property type="entry name" value="SH3_retrovirus"/>
    <property type="match status" value="1"/>
</dbReference>
<dbReference type="PANTHER" id="PTHR42648">
    <property type="entry name" value="TRANSPOSASE, PUTATIVE-RELATED"/>
    <property type="match status" value="1"/>
</dbReference>
<keyword evidence="3" id="KW-0064">Aspartyl protease</keyword>
<feature type="domain" description="Integrase catalytic" evidence="6">
    <location>
        <begin position="218"/>
        <end position="348"/>
    </location>
</feature>